<evidence type="ECO:0000313" key="3">
    <source>
        <dbReference type="EMBL" id="MFD0920719.1"/>
    </source>
</evidence>
<organism evidence="3 4">
    <name type="scientific">Saccharopolyspora rosea</name>
    <dbReference type="NCBI Taxonomy" id="524884"/>
    <lineage>
        <taxon>Bacteria</taxon>
        <taxon>Bacillati</taxon>
        <taxon>Actinomycetota</taxon>
        <taxon>Actinomycetes</taxon>
        <taxon>Pseudonocardiales</taxon>
        <taxon>Pseudonocardiaceae</taxon>
        <taxon>Saccharopolyspora</taxon>
    </lineage>
</organism>
<dbReference type="PANTHER" id="PTHR19136:SF81">
    <property type="entry name" value="MOLYBDENUM COFACTOR GUANYLYLTRANSFERASE"/>
    <property type="match status" value="1"/>
</dbReference>
<accession>A0ABW3FSJ7</accession>
<sequence length="188" mass="18985">MTVAFAAVVLAGGSARRLGGVDKLLLPVAGRTLLQSALDAVSGADPVVAVGPPRAVDAPVVWTREDPPGGGPLAGIDAGLRALPATTSLVAVLAGDHPDVTATTVARLRAAVADAPRAVGAVLTDGVPQWLVGVWRVDALLRAMPSQPVGLPVRSALAPLDPVLVPATGFEASDVDTPRDLRDARTRA</sequence>
<keyword evidence="4" id="KW-1185">Reference proteome</keyword>
<dbReference type="RefSeq" id="WP_263253854.1">
    <property type="nucleotide sequence ID" value="NZ_BAABLT010000006.1"/>
</dbReference>
<evidence type="ECO:0000256" key="1">
    <source>
        <dbReference type="ARBA" id="ARBA00022679"/>
    </source>
</evidence>
<comment type="caution">
    <text evidence="3">The sequence shown here is derived from an EMBL/GenBank/DDBJ whole genome shotgun (WGS) entry which is preliminary data.</text>
</comment>
<dbReference type="EMBL" id="JBHTIW010000008">
    <property type="protein sequence ID" value="MFD0920719.1"/>
    <property type="molecule type" value="Genomic_DNA"/>
</dbReference>
<dbReference type="Gene3D" id="3.90.550.10">
    <property type="entry name" value="Spore Coat Polysaccharide Biosynthesis Protein SpsA, Chain A"/>
    <property type="match status" value="1"/>
</dbReference>
<keyword evidence="1" id="KW-0808">Transferase</keyword>
<dbReference type="SUPFAM" id="SSF53448">
    <property type="entry name" value="Nucleotide-diphospho-sugar transferases"/>
    <property type="match status" value="1"/>
</dbReference>
<protein>
    <submittedName>
        <fullName evidence="3">Molybdenum cofactor guanylyltransferase</fullName>
    </submittedName>
</protein>
<keyword evidence="3" id="KW-0548">Nucleotidyltransferase</keyword>
<dbReference type="Pfam" id="PF12804">
    <property type="entry name" value="NTP_transf_3"/>
    <property type="match status" value="1"/>
</dbReference>
<evidence type="ECO:0000259" key="2">
    <source>
        <dbReference type="Pfam" id="PF12804"/>
    </source>
</evidence>
<proteinExistence type="predicted"/>
<dbReference type="PANTHER" id="PTHR19136">
    <property type="entry name" value="MOLYBDENUM COFACTOR GUANYLYLTRANSFERASE"/>
    <property type="match status" value="1"/>
</dbReference>
<dbReference type="GO" id="GO:0016779">
    <property type="term" value="F:nucleotidyltransferase activity"/>
    <property type="evidence" value="ECO:0007669"/>
    <property type="project" value="UniProtKB-KW"/>
</dbReference>
<dbReference type="InterPro" id="IPR025877">
    <property type="entry name" value="MobA-like_NTP_Trfase"/>
</dbReference>
<gene>
    <name evidence="3" type="ORF">ACFQ16_13270</name>
</gene>
<dbReference type="Proteomes" id="UP001597018">
    <property type="component" value="Unassembled WGS sequence"/>
</dbReference>
<name>A0ABW3FSJ7_9PSEU</name>
<dbReference type="InterPro" id="IPR029044">
    <property type="entry name" value="Nucleotide-diphossugar_trans"/>
</dbReference>
<reference evidence="4" key="1">
    <citation type="journal article" date="2019" name="Int. J. Syst. Evol. Microbiol.">
        <title>The Global Catalogue of Microorganisms (GCM) 10K type strain sequencing project: providing services to taxonomists for standard genome sequencing and annotation.</title>
        <authorList>
            <consortium name="The Broad Institute Genomics Platform"/>
            <consortium name="The Broad Institute Genome Sequencing Center for Infectious Disease"/>
            <person name="Wu L."/>
            <person name="Ma J."/>
        </authorList>
    </citation>
    <scope>NUCLEOTIDE SEQUENCE [LARGE SCALE GENOMIC DNA]</scope>
    <source>
        <strain evidence="4">CCUG 56401</strain>
    </source>
</reference>
<feature type="domain" description="MobA-like NTP transferase" evidence="2">
    <location>
        <begin position="7"/>
        <end position="146"/>
    </location>
</feature>
<evidence type="ECO:0000313" key="4">
    <source>
        <dbReference type="Proteomes" id="UP001597018"/>
    </source>
</evidence>